<evidence type="ECO:0000313" key="2">
    <source>
        <dbReference type="Proteomes" id="UP001168877"/>
    </source>
</evidence>
<dbReference type="PANTHER" id="PTHR14209">
    <property type="entry name" value="ISOAMYL ACETATE-HYDROLYZING ESTERASE 1"/>
    <property type="match status" value="1"/>
</dbReference>
<protein>
    <recommendedName>
        <fullName evidence="3">SGNH hydrolase-type esterase domain-containing protein</fullName>
    </recommendedName>
</protein>
<reference evidence="1" key="1">
    <citation type="journal article" date="2022" name="Plant J.">
        <title>Strategies of tolerance reflected in two North American maple genomes.</title>
        <authorList>
            <person name="McEvoy S.L."/>
            <person name="Sezen U.U."/>
            <person name="Trouern-Trend A."/>
            <person name="McMahon S.M."/>
            <person name="Schaberg P.G."/>
            <person name="Yang J."/>
            <person name="Wegrzyn J.L."/>
            <person name="Swenson N.G."/>
        </authorList>
    </citation>
    <scope>NUCLEOTIDE SEQUENCE</scope>
    <source>
        <strain evidence="1">NS2018</strain>
    </source>
</reference>
<dbReference type="SUPFAM" id="SSF52266">
    <property type="entry name" value="SGNH hydrolase"/>
    <property type="match status" value="1"/>
</dbReference>
<name>A0AA39RQH9_ACESA</name>
<comment type="caution">
    <text evidence="1">The sequence shown here is derived from an EMBL/GenBank/DDBJ whole genome shotgun (WGS) entry which is preliminary data.</text>
</comment>
<keyword evidence="2" id="KW-1185">Reference proteome</keyword>
<evidence type="ECO:0008006" key="3">
    <source>
        <dbReference type="Google" id="ProtNLM"/>
    </source>
</evidence>
<dbReference type="Proteomes" id="UP001168877">
    <property type="component" value="Unassembled WGS sequence"/>
</dbReference>
<dbReference type="EMBL" id="JAUESC010000385">
    <property type="protein sequence ID" value="KAK0578419.1"/>
    <property type="molecule type" value="Genomic_DNA"/>
</dbReference>
<evidence type="ECO:0000313" key="1">
    <source>
        <dbReference type="EMBL" id="KAK0578419.1"/>
    </source>
</evidence>
<sequence>MLQLPIRSLRILHCSTMLQQWRMGFHSLQRLRSQNILLRGYYGWNSCRAIQVLDRGFRKDAATQPSLVIVYFGGNDSMGAHSSGLGPHVPLPEYVENMRKIALHLKAKGHYSEGVELIDLVLDVVKKESENYDCLQELPDRTSGNSPILMSLSMKDKDSWNKEENHKLLNGNLVDPADRQEKKPLIFTSRILKQNLFEEESRALSFFQEIFEEAPYIAPNLMEWNLQVGCDEESIFGEQEAILAHIIEEAMREPIEGKINRIQRRDVEEKVG</sequence>
<dbReference type="InterPro" id="IPR045136">
    <property type="entry name" value="Iah1-like"/>
</dbReference>
<proteinExistence type="predicted"/>
<dbReference type="PANTHER" id="PTHR14209:SF9">
    <property type="entry name" value="GDSL ESTERASE_LIPASE CPRD49"/>
    <property type="match status" value="1"/>
</dbReference>
<accession>A0AA39RQH9</accession>
<reference evidence="1" key="2">
    <citation type="submission" date="2023-06" db="EMBL/GenBank/DDBJ databases">
        <authorList>
            <person name="Swenson N.G."/>
            <person name="Wegrzyn J.L."/>
            <person name="Mcevoy S.L."/>
        </authorList>
    </citation>
    <scope>NUCLEOTIDE SEQUENCE</scope>
    <source>
        <strain evidence="1">NS2018</strain>
        <tissue evidence="1">Leaf</tissue>
    </source>
</reference>
<gene>
    <name evidence="1" type="ORF">LWI29_010041</name>
</gene>
<organism evidence="1 2">
    <name type="scientific">Acer saccharum</name>
    <name type="common">Sugar maple</name>
    <dbReference type="NCBI Taxonomy" id="4024"/>
    <lineage>
        <taxon>Eukaryota</taxon>
        <taxon>Viridiplantae</taxon>
        <taxon>Streptophyta</taxon>
        <taxon>Embryophyta</taxon>
        <taxon>Tracheophyta</taxon>
        <taxon>Spermatophyta</taxon>
        <taxon>Magnoliopsida</taxon>
        <taxon>eudicotyledons</taxon>
        <taxon>Gunneridae</taxon>
        <taxon>Pentapetalae</taxon>
        <taxon>rosids</taxon>
        <taxon>malvids</taxon>
        <taxon>Sapindales</taxon>
        <taxon>Sapindaceae</taxon>
        <taxon>Hippocastanoideae</taxon>
        <taxon>Acereae</taxon>
        <taxon>Acer</taxon>
    </lineage>
</organism>
<dbReference type="InterPro" id="IPR036514">
    <property type="entry name" value="SGNH_hydro_sf"/>
</dbReference>
<dbReference type="Gene3D" id="3.40.50.1110">
    <property type="entry name" value="SGNH hydrolase"/>
    <property type="match status" value="1"/>
</dbReference>
<dbReference type="AlphaFoldDB" id="A0AA39RQH9"/>